<proteinExistence type="predicted"/>
<dbReference type="Gene3D" id="3.30.70.270">
    <property type="match status" value="1"/>
</dbReference>
<keyword evidence="3" id="KW-1133">Transmembrane helix</keyword>
<feature type="transmembrane region" description="Helical" evidence="3">
    <location>
        <begin position="6"/>
        <end position="27"/>
    </location>
</feature>
<dbReference type="EC" id="2.7.7.65" evidence="1"/>
<dbReference type="SUPFAM" id="SSF55073">
    <property type="entry name" value="Nucleotide cyclase"/>
    <property type="match status" value="1"/>
</dbReference>
<dbReference type="Proteomes" id="UP000294614">
    <property type="component" value="Unassembled WGS sequence"/>
</dbReference>
<dbReference type="PANTHER" id="PTHR45138:SF9">
    <property type="entry name" value="DIGUANYLATE CYCLASE DGCM-RELATED"/>
    <property type="match status" value="1"/>
</dbReference>
<dbReference type="SMART" id="SM00267">
    <property type="entry name" value="GGDEF"/>
    <property type="match status" value="1"/>
</dbReference>
<dbReference type="InterPro" id="IPR000160">
    <property type="entry name" value="GGDEF_dom"/>
</dbReference>
<dbReference type="InterPro" id="IPR013767">
    <property type="entry name" value="PAS_fold"/>
</dbReference>
<dbReference type="InterPro" id="IPR013655">
    <property type="entry name" value="PAS_fold_3"/>
</dbReference>
<gene>
    <name evidence="6" type="ORF">C8D98_1999</name>
</gene>
<dbReference type="PROSITE" id="PS50112">
    <property type="entry name" value="PAS"/>
    <property type="match status" value="3"/>
</dbReference>
<feature type="domain" description="GGDEF" evidence="5">
    <location>
        <begin position="577"/>
        <end position="702"/>
    </location>
</feature>
<dbReference type="NCBIfam" id="TIGR00254">
    <property type="entry name" value="GGDEF"/>
    <property type="match status" value="1"/>
</dbReference>
<dbReference type="CDD" id="cd00130">
    <property type="entry name" value="PAS"/>
    <property type="match status" value="2"/>
</dbReference>
<evidence type="ECO:0000259" key="4">
    <source>
        <dbReference type="PROSITE" id="PS50112"/>
    </source>
</evidence>
<feature type="transmembrane region" description="Helical" evidence="3">
    <location>
        <begin position="39"/>
        <end position="58"/>
    </location>
</feature>
<sequence length="702" mass="79941">MKKYSFSMLTLIAVIIIFAGVIVMSLSGDTQPRAHIKHLALYGLLLTAVFIVIFKYRLEKENQKHVSIVSLAESIGRIGSFEWSRGDGMLFLSDVAAEHMGLEKAGKTGLDAFLKKVDPEERDSVSAWLLQNCIEKGEKIRIYFETDGKEKLIRFTAVPSFEGSAVDRVRGIIEDVTENIKAKREREMIFRQSRDGIAILDVEGTIKDMNVAFENLTGRNRSELSDRNLTGLIHSEDREKAEDMLQVLLTTGYYDRFELRLIKKGGQEINVQMNLILLPNGSIMLTVRDVSAITEYQQKLARSEKYLRQLFEVSPIPLSLNSRTGRPVALNKKFLETFGYNLEDLAHKGVWWTLAFPNEQYRVITRERWKKYARSVLNGEQATPVQATVTCKDGSKREIVFLYSVFDDMGVVAFSDITERVEAEDRLQEYIAIVDDNVLVVRMDINLVIQSVSRAFCRISEYEEGELLGRTAFELFHDDSLSEVRSGLLENIYAGKVWKGEIKRVTKYGDIFWTQSMLHPVFKNGIKTGFVSISADITDKKRIEIISVTDKLTGIFNRMKLDEVLLTEFARFRRFGQPYSLIVFDIDFFKRVNDTYGHLAGDEVLKALAKLIKSSIREADVFGRWGGEEFLVICCGTELDGAFNLASKLRRKVELFEFPEVDKLTCSFGVAQIDEAGTDNMVKRADDALYRAKQSGRNRVEK</sequence>
<comment type="catalytic activity">
    <reaction evidence="2">
        <text>2 GTP = 3',3'-c-di-GMP + 2 diphosphate</text>
        <dbReference type="Rhea" id="RHEA:24898"/>
        <dbReference type="ChEBI" id="CHEBI:33019"/>
        <dbReference type="ChEBI" id="CHEBI:37565"/>
        <dbReference type="ChEBI" id="CHEBI:58805"/>
        <dbReference type="EC" id="2.7.7.65"/>
    </reaction>
</comment>
<dbReference type="InterPro" id="IPR050469">
    <property type="entry name" value="Diguanylate_Cyclase"/>
</dbReference>
<dbReference type="GO" id="GO:0052621">
    <property type="term" value="F:diguanylate cyclase activity"/>
    <property type="evidence" value="ECO:0007669"/>
    <property type="project" value="UniProtKB-EC"/>
</dbReference>
<dbReference type="PROSITE" id="PS50887">
    <property type="entry name" value="GGDEF"/>
    <property type="match status" value="1"/>
</dbReference>
<evidence type="ECO:0000259" key="5">
    <source>
        <dbReference type="PROSITE" id="PS50887"/>
    </source>
</evidence>
<dbReference type="InterPro" id="IPR001610">
    <property type="entry name" value="PAC"/>
</dbReference>
<dbReference type="GO" id="GO:0006355">
    <property type="term" value="P:regulation of DNA-templated transcription"/>
    <property type="evidence" value="ECO:0007669"/>
    <property type="project" value="InterPro"/>
</dbReference>
<organism evidence="6 7">
    <name type="scientific">Seleniivibrio woodruffii</name>
    <dbReference type="NCBI Taxonomy" id="1078050"/>
    <lineage>
        <taxon>Bacteria</taxon>
        <taxon>Pseudomonadati</taxon>
        <taxon>Deferribacterota</taxon>
        <taxon>Deferribacteres</taxon>
        <taxon>Deferribacterales</taxon>
        <taxon>Geovibrionaceae</taxon>
        <taxon>Seleniivibrio</taxon>
    </lineage>
</organism>
<dbReference type="InterPro" id="IPR043128">
    <property type="entry name" value="Rev_trsase/Diguanyl_cyclase"/>
</dbReference>
<dbReference type="Gene3D" id="3.30.450.20">
    <property type="entry name" value="PAS domain"/>
    <property type="match status" value="4"/>
</dbReference>
<dbReference type="SMART" id="SM00086">
    <property type="entry name" value="PAC"/>
    <property type="match status" value="4"/>
</dbReference>
<dbReference type="Pfam" id="PF08447">
    <property type="entry name" value="PAS_3"/>
    <property type="match status" value="1"/>
</dbReference>
<comment type="caution">
    <text evidence="6">The sequence shown here is derived from an EMBL/GenBank/DDBJ whole genome shotgun (WGS) entry which is preliminary data.</text>
</comment>
<evidence type="ECO:0000256" key="3">
    <source>
        <dbReference type="SAM" id="Phobius"/>
    </source>
</evidence>
<dbReference type="InterPro" id="IPR029787">
    <property type="entry name" value="Nucleotide_cyclase"/>
</dbReference>
<evidence type="ECO:0000313" key="6">
    <source>
        <dbReference type="EMBL" id="TCK59832.1"/>
    </source>
</evidence>
<feature type="domain" description="PAS" evidence="4">
    <location>
        <begin position="423"/>
        <end position="496"/>
    </location>
</feature>
<dbReference type="OrthoDB" id="9812260at2"/>
<dbReference type="RefSeq" id="WP_132873989.1">
    <property type="nucleotide sequence ID" value="NZ_SMGG01000005.1"/>
</dbReference>
<dbReference type="EMBL" id="SMGG01000005">
    <property type="protein sequence ID" value="TCK59832.1"/>
    <property type="molecule type" value="Genomic_DNA"/>
</dbReference>
<keyword evidence="7" id="KW-1185">Reference proteome</keyword>
<keyword evidence="3" id="KW-0812">Transmembrane</keyword>
<dbReference type="Pfam" id="PF00990">
    <property type="entry name" value="GGDEF"/>
    <property type="match status" value="1"/>
</dbReference>
<feature type="domain" description="PAS" evidence="4">
    <location>
        <begin position="182"/>
        <end position="252"/>
    </location>
</feature>
<dbReference type="PANTHER" id="PTHR45138">
    <property type="entry name" value="REGULATORY COMPONENTS OF SENSORY TRANSDUCTION SYSTEM"/>
    <property type="match status" value="1"/>
</dbReference>
<evidence type="ECO:0000256" key="1">
    <source>
        <dbReference type="ARBA" id="ARBA00012528"/>
    </source>
</evidence>
<evidence type="ECO:0000256" key="2">
    <source>
        <dbReference type="ARBA" id="ARBA00034247"/>
    </source>
</evidence>
<protein>
    <recommendedName>
        <fullName evidence="1">diguanylate cyclase</fullName>
        <ecNumber evidence="1">2.7.7.65</ecNumber>
    </recommendedName>
</protein>
<dbReference type="SUPFAM" id="SSF55785">
    <property type="entry name" value="PYP-like sensor domain (PAS domain)"/>
    <property type="match status" value="3"/>
</dbReference>
<dbReference type="CDD" id="cd01949">
    <property type="entry name" value="GGDEF"/>
    <property type="match status" value="1"/>
</dbReference>
<dbReference type="SMART" id="SM00091">
    <property type="entry name" value="PAS"/>
    <property type="match status" value="3"/>
</dbReference>
<dbReference type="Pfam" id="PF13188">
    <property type="entry name" value="PAS_8"/>
    <property type="match status" value="1"/>
</dbReference>
<name>A0A4R1K6I7_9BACT</name>
<keyword evidence="3" id="KW-0472">Membrane</keyword>
<dbReference type="InterPro" id="IPR035965">
    <property type="entry name" value="PAS-like_dom_sf"/>
</dbReference>
<reference evidence="6 7" key="1">
    <citation type="submission" date="2019-03" db="EMBL/GenBank/DDBJ databases">
        <title>Genomic Encyclopedia of Type Strains, Phase IV (KMG-IV): sequencing the most valuable type-strain genomes for metagenomic binning, comparative biology and taxonomic classification.</title>
        <authorList>
            <person name="Goeker M."/>
        </authorList>
    </citation>
    <scope>NUCLEOTIDE SEQUENCE [LARGE SCALE GENOMIC DNA]</scope>
    <source>
        <strain evidence="6 7">DSM 24984</strain>
    </source>
</reference>
<dbReference type="InterPro" id="IPR000014">
    <property type="entry name" value="PAS"/>
</dbReference>
<accession>A0A4R1K6I7</accession>
<dbReference type="NCBIfam" id="TIGR00229">
    <property type="entry name" value="sensory_box"/>
    <property type="match status" value="3"/>
</dbReference>
<evidence type="ECO:0000313" key="7">
    <source>
        <dbReference type="Proteomes" id="UP000294614"/>
    </source>
</evidence>
<dbReference type="Pfam" id="PF00989">
    <property type="entry name" value="PAS"/>
    <property type="match status" value="1"/>
</dbReference>
<dbReference type="FunFam" id="3.30.70.270:FF:000001">
    <property type="entry name" value="Diguanylate cyclase domain protein"/>
    <property type="match status" value="1"/>
</dbReference>
<feature type="domain" description="PAS" evidence="4">
    <location>
        <begin position="303"/>
        <end position="380"/>
    </location>
</feature>
<dbReference type="AlphaFoldDB" id="A0A4R1K6I7"/>